<evidence type="ECO:0000313" key="3">
    <source>
        <dbReference type="Proteomes" id="UP000011087"/>
    </source>
</evidence>
<reference evidence="1 3" key="1">
    <citation type="journal article" date="2012" name="Nature">
        <title>Algal genomes reveal evolutionary mosaicism and the fate of nucleomorphs.</title>
        <authorList>
            <consortium name="DOE Joint Genome Institute"/>
            <person name="Curtis B.A."/>
            <person name="Tanifuji G."/>
            <person name="Burki F."/>
            <person name="Gruber A."/>
            <person name="Irimia M."/>
            <person name="Maruyama S."/>
            <person name="Arias M.C."/>
            <person name="Ball S.G."/>
            <person name="Gile G.H."/>
            <person name="Hirakawa Y."/>
            <person name="Hopkins J.F."/>
            <person name="Kuo A."/>
            <person name="Rensing S.A."/>
            <person name="Schmutz J."/>
            <person name="Symeonidi A."/>
            <person name="Elias M."/>
            <person name="Eveleigh R.J."/>
            <person name="Herman E.K."/>
            <person name="Klute M.J."/>
            <person name="Nakayama T."/>
            <person name="Obornik M."/>
            <person name="Reyes-Prieto A."/>
            <person name="Armbrust E.V."/>
            <person name="Aves S.J."/>
            <person name="Beiko R.G."/>
            <person name="Coutinho P."/>
            <person name="Dacks J.B."/>
            <person name="Durnford D.G."/>
            <person name="Fast N.M."/>
            <person name="Green B.R."/>
            <person name="Grisdale C.J."/>
            <person name="Hempel F."/>
            <person name="Henrissat B."/>
            <person name="Hoppner M.P."/>
            <person name="Ishida K."/>
            <person name="Kim E."/>
            <person name="Koreny L."/>
            <person name="Kroth P.G."/>
            <person name="Liu Y."/>
            <person name="Malik S.B."/>
            <person name="Maier U.G."/>
            <person name="McRose D."/>
            <person name="Mock T."/>
            <person name="Neilson J.A."/>
            <person name="Onodera N.T."/>
            <person name="Poole A.M."/>
            <person name="Pritham E.J."/>
            <person name="Richards T.A."/>
            <person name="Rocap G."/>
            <person name="Roy S.W."/>
            <person name="Sarai C."/>
            <person name="Schaack S."/>
            <person name="Shirato S."/>
            <person name="Slamovits C.H."/>
            <person name="Spencer D.F."/>
            <person name="Suzuki S."/>
            <person name="Worden A.Z."/>
            <person name="Zauner S."/>
            <person name="Barry K."/>
            <person name="Bell C."/>
            <person name="Bharti A.K."/>
            <person name="Crow J.A."/>
            <person name="Grimwood J."/>
            <person name="Kramer R."/>
            <person name="Lindquist E."/>
            <person name="Lucas S."/>
            <person name="Salamov A."/>
            <person name="McFadden G.I."/>
            <person name="Lane C.E."/>
            <person name="Keeling P.J."/>
            <person name="Gray M.W."/>
            <person name="Grigoriev I.V."/>
            <person name="Archibald J.M."/>
        </authorList>
    </citation>
    <scope>NUCLEOTIDE SEQUENCE</scope>
    <source>
        <strain evidence="1 3">CCMP2712</strain>
    </source>
</reference>
<evidence type="ECO:0000313" key="1">
    <source>
        <dbReference type="EMBL" id="EKX42482.1"/>
    </source>
</evidence>
<dbReference type="EMBL" id="JH993016">
    <property type="protein sequence ID" value="EKX42482.1"/>
    <property type="molecule type" value="Genomic_DNA"/>
</dbReference>
<dbReference type="PaxDb" id="55529-EKX42482"/>
<name>L1J2E5_GUITC</name>
<dbReference type="RefSeq" id="XP_005829462.1">
    <property type="nucleotide sequence ID" value="XM_005829405.1"/>
</dbReference>
<proteinExistence type="predicted"/>
<dbReference type="Proteomes" id="UP000011087">
    <property type="component" value="Unassembled WGS sequence"/>
</dbReference>
<accession>L1J2E5</accession>
<gene>
    <name evidence="1" type="ORF">GUITHDRAFT_153537</name>
</gene>
<organism evidence="1">
    <name type="scientific">Guillardia theta (strain CCMP2712)</name>
    <name type="common">Cryptophyte</name>
    <dbReference type="NCBI Taxonomy" id="905079"/>
    <lineage>
        <taxon>Eukaryota</taxon>
        <taxon>Cryptophyceae</taxon>
        <taxon>Pyrenomonadales</taxon>
        <taxon>Geminigeraceae</taxon>
        <taxon>Guillardia</taxon>
    </lineage>
</organism>
<sequence length="127" mass="14131">MSLFRSHSLPSLTNLTEEQQAYLAERANTHRTNLGDGKVTDSFWMKRVDVISDGSKCLSSILNAKKKTEDMPSAAPGGLSRAMDRSISMPNLSAMASSPMRNQPMRSQRILPETIHESNHEAQDEQQ</sequence>
<dbReference type="AlphaFoldDB" id="L1J2E5"/>
<dbReference type="HOGENOM" id="CLU_1974762_0_0_1"/>
<dbReference type="GeneID" id="17299200"/>
<evidence type="ECO:0000313" key="2">
    <source>
        <dbReference type="EnsemblProtists" id="EKX42482"/>
    </source>
</evidence>
<reference evidence="2" key="3">
    <citation type="submission" date="2015-06" db="UniProtKB">
        <authorList>
            <consortium name="EnsemblProtists"/>
        </authorList>
    </citation>
    <scope>IDENTIFICATION</scope>
</reference>
<protein>
    <submittedName>
        <fullName evidence="1 2">Uncharacterized protein</fullName>
    </submittedName>
</protein>
<keyword evidence="3" id="KW-1185">Reference proteome</keyword>
<dbReference type="EnsemblProtists" id="EKX42482">
    <property type="protein sequence ID" value="EKX42482"/>
    <property type="gene ID" value="GUITHDRAFT_153537"/>
</dbReference>
<reference evidence="3" key="2">
    <citation type="submission" date="2012-11" db="EMBL/GenBank/DDBJ databases">
        <authorList>
            <person name="Kuo A."/>
            <person name="Curtis B.A."/>
            <person name="Tanifuji G."/>
            <person name="Burki F."/>
            <person name="Gruber A."/>
            <person name="Irimia M."/>
            <person name="Maruyama S."/>
            <person name="Arias M.C."/>
            <person name="Ball S.G."/>
            <person name="Gile G.H."/>
            <person name="Hirakawa Y."/>
            <person name="Hopkins J.F."/>
            <person name="Rensing S.A."/>
            <person name="Schmutz J."/>
            <person name="Symeonidi A."/>
            <person name="Elias M."/>
            <person name="Eveleigh R.J."/>
            <person name="Herman E.K."/>
            <person name="Klute M.J."/>
            <person name="Nakayama T."/>
            <person name="Obornik M."/>
            <person name="Reyes-Prieto A."/>
            <person name="Armbrust E.V."/>
            <person name="Aves S.J."/>
            <person name="Beiko R.G."/>
            <person name="Coutinho P."/>
            <person name="Dacks J.B."/>
            <person name="Durnford D.G."/>
            <person name="Fast N.M."/>
            <person name="Green B.R."/>
            <person name="Grisdale C."/>
            <person name="Hempe F."/>
            <person name="Henrissat B."/>
            <person name="Hoppner M.P."/>
            <person name="Ishida K.-I."/>
            <person name="Kim E."/>
            <person name="Koreny L."/>
            <person name="Kroth P.G."/>
            <person name="Liu Y."/>
            <person name="Malik S.-B."/>
            <person name="Maier U.G."/>
            <person name="McRose D."/>
            <person name="Mock T."/>
            <person name="Neilson J.A."/>
            <person name="Onodera N.T."/>
            <person name="Poole A.M."/>
            <person name="Pritham E.J."/>
            <person name="Richards T.A."/>
            <person name="Rocap G."/>
            <person name="Roy S.W."/>
            <person name="Sarai C."/>
            <person name="Schaack S."/>
            <person name="Shirato S."/>
            <person name="Slamovits C.H."/>
            <person name="Spencer D.F."/>
            <person name="Suzuki S."/>
            <person name="Worden A.Z."/>
            <person name="Zauner S."/>
            <person name="Barry K."/>
            <person name="Bell C."/>
            <person name="Bharti A.K."/>
            <person name="Crow J.A."/>
            <person name="Grimwood J."/>
            <person name="Kramer R."/>
            <person name="Lindquist E."/>
            <person name="Lucas S."/>
            <person name="Salamov A."/>
            <person name="McFadden G.I."/>
            <person name="Lane C.E."/>
            <person name="Keeling P.J."/>
            <person name="Gray M.W."/>
            <person name="Grigoriev I.V."/>
            <person name="Archibald J.M."/>
        </authorList>
    </citation>
    <scope>NUCLEOTIDE SEQUENCE</scope>
    <source>
        <strain evidence="3">CCMP2712</strain>
    </source>
</reference>
<dbReference type="KEGG" id="gtt:GUITHDRAFT_153537"/>